<name>A0AAU9RFU2_THLAR</name>
<keyword evidence="2" id="KW-1185">Reference proteome</keyword>
<dbReference type="Proteomes" id="UP000836841">
    <property type="component" value="Chromosome 1"/>
</dbReference>
<accession>A0AAU9RFU2</accession>
<gene>
    <name evidence="1" type="ORF">TAV2_LOCUS3564</name>
</gene>
<organism evidence="1 2">
    <name type="scientific">Thlaspi arvense</name>
    <name type="common">Field penny-cress</name>
    <dbReference type="NCBI Taxonomy" id="13288"/>
    <lineage>
        <taxon>Eukaryota</taxon>
        <taxon>Viridiplantae</taxon>
        <taxon>Streptophyta</taxon>
        <taxon>Embryophyta</taxon>
        <taxon>Tracheophyta</taxon>
        <taxon>Spermatophyta</taxon>
        <taxon>Magnoliopsida</taxon>
        <taxon>eudicotyledons</taxon>
        <taxon>Gunneridae</taxon>
        <taxon>Pentapetalae</taxon>
        <taxon>rosids</taxon>
        <taxon>malvids</taxon>
        <taxon>Brassicales</taxon>
        <taxon>Brassicaceae</taxon>
        <taxon>Thlaspideae</taxon>
        <taxon>Thlaspi</taxon>
    </lineage>
</organism>
<evidence type="ECO:0000313" key="1">
    <source>
        <dbReference type="EMBL" id="CAH2037149.1"/>
    </source>
</evidence>
<feature type="non-terminal residue" evidence="1">
    <location>
        <position position="1"/>
    </location>
</feature>
<dbReference type="AlphaFoldDB" id="A0AAU9RFU2"/>
<evidence type="ECO:0000313" key="2">
    <source>
        <dbReference type="Proteomes" id="UP000836841"/>
    </source>
</evidence>
<proteinExistence type="predicted"/>
<sequence length="130" mass="13768">SCLSMAIKAGKVLRTATAAARKLQHKQFSAAQSASPATAPVTPSSGVGTFLGIPELPRSNVDILISKYIRLAQNRLTKKGEFTEEKLTTMLSGTVGINETVQLLEGRKTGGAFSTKSPNVLSIAKPKKKK</sequence>
<reference evidence="1 2" key="1">
    <citation type="submission" date="2022-03" db="EMBL/GenBank/DDBJ databases">
        <authorList>
            <person name="Nunn A."/>
            <person name="Chopra R."/>
            <person name="Nunn A."/>
            <person name="Contreras Garrido A."/>
        </authorList>
    </citation>
    <scope>NUCLEOTIDE SEQUENCE [LARGE SCALE GENOMIC DNA]</scope>
</reference>
<protein>
    <submittedName>
        <fullName evidence="1">Uncharacterized protein</fullName>
    </submittedName>
</protein>
<dbReference type="EMBL" id="OU466857">
    <property type="protein sequence ID" value="CAH2037149.1"/>
    <property type="molecule type" value="Genomic_DNA"/>
</dbReference>